<dbReference type="EMBL" id="HBEX01000665">
    <property type="protein sequence ID" value="CAD8595611.1"/>
    <property type="molecule type" value="Transcribed_RNA"/>
</dbReference>
<name>A0A7S0KYN1_9STRA</name>
<keyword evidence="1" id="KW-1133">Transmembrane helix</keyword>
<keyword evidence="1" id="KW-0472">Membrane</keyword>
<dbReference type="AlphaFoldDB" id="A0A7S0KYN1"/>
<reference evidence="2" key="1">
    <citation type="submission" date="2021-01" db="EMBL/GenBank/DDBJ databases">
        <authorList>
            <person name="Corre E."/>
            <person name="Pelletier E."/>
            <person name="Niang G."/>
            <person name="Scheremetjew M."/>
            <person name="Finn R."/>
            <person name="Kale V."/>
            <person name="Holt S."/>
            <person name="Cochrane G."/>
            <person name="Meng A."/>
            <person name="Brown T."/>
            <person name="Cohen L."/>
        </authorList>
    </citation>
    <scope>NUCLEOTIDE SEQUENCE</scope>
</reference>
<feature type="transmembrane region" description="Helical" evidence="1">
    <location>
        <begin position="65"/>
        <end position="84"/>
    </location>
</feature>
<sequence>MFGFGFCFSSFGGCQCVLPNVHGNVPQHCIIASARSPLHNNNHHNGTIHDAPFGSVNRRHQGTSWLLVLQIVLKVYFSGFFVLMFAYNEYAAVMLAATYFFAWIIHNTRQGWSTIKSSSNDHLRCISPSSMVFGRRIMVLEGSKCQR</sequence>
<evidence type="ECO:0000313" key="2">
    <source>
        <dbReference type="EMBL" id="CAD8595611.1"/>
    </source>
</evidence>
<feature type="transmembrane region" description="Helical" evidence="1">
    <location>
        <begin position="90"/>
        <end position="106"/>
    </location>
</feature>
<protein>
    <submittedName>
        <fullName evidence="2">Uncharacterized protein</fullName>
    </submittedName>
</protein>
<accession>A0A7S0KYN1</accession>
<keyword evidence="1" id="KW-0812">Transmembrane</keyword>
<gene>
    <name evidence="2" type="ORF">AGLA0713_LOCUS439</name>
</gene>
<proteinExistence type="predicted"/>
<organism evidence="2">
    <name type="scientific">Asterionellopsis glacialis</name>
    <dbReference type="NCBI Taxonomy" id="33640"/>
    <lineage>
        <taxon>Eukaryota</taxon>
        <taxon>Sar</taxon>
        <taxon>Stramenopiles</taxon>
        <taxon>Ochrophyta</taxon>
        <taxon>Bacillariophyta</taxon>
        <taxon>Fragilariophyceae</taxon>
        <taxon>Fragilariophycidae</taxon>
        <taxon>Fragilariales</taxon>
        <taxon>Fragilariaceae</taxon>
        <taxon>Asterionellopsis</taxon>
    </lineage>
</organism>
<evidence type="ECO:0000256" key="1">
    <source>
        <dbReference type="SAM" id="Phobius"/>
    </source>
</evidence>